<dbReference type="InterPro" id="IPR029000">
    <property type="entry name" value="Cyclophilin-like_dom_sf"/>
</dbReference>
<dbReference type="Proteomes" id="UP001579974">
    <property type="component" value="Unassembled WGS sequence"/>
</dbReference>
<dbReference type="PANTHER" id="PTHR43309:SF5">
    <property type="entry name" value="5-OXOPROLINASE SUBUNIT C"/>
    <property type="match status" value="1"/>
</dbReference>
<accession>A0ABV5AE89</accession>
<proteinExistence type="predicted"/>
<protein>
    <submittedName>
        <fullName evidence="5">Biotin-dependent carboxyltransferase family protein</fullName>
    </submittedName>
</protein>
<evidence type="ECO:0000256" key="3">
    <source>
        <dbReference type="ARBA" id="ARBA00022840"/>
    </source>
</evidence>
<reference evidence="5 6" key="1">
    <citation type="journal article" date="2024" name="Int. J. Mol. Sci.">
        <title>Exploration of Alicyclobacillus spp. Genome in Search of Antibiotic Resistance.</title>
        <authorList>
            <person name="Bucka-Kolendo J."/>
            <person name="Kiousi D.E."/>
            <person name="Dekowska A."/>
            <person name="Mikolajczuk-Szczyrba A."/>
            <person name="Karadedos D.M."/>
            <person name="Michael P."/>
            <person name="Galanis A."/>
            <person name="Sokolowska B."/>
        </authorList>
    </citation>
    <scope>NUCLEOTIDE SEQUENCE [LARGE SCALE GENOMIC DNA]</scope>
    <source>
        <strain evidence="5 6">KKP 3000</strain>
    </source>
</reference>
<dbReference type="RefSeq" id="WP_275474784.1">
    <property type="nucleotide sequence ID" value="NZ_CP162940.1"/>
</dbReference>
<gene>
    <name evidence="5" type="ORF">KKP3000_004068</name>
</gene>
<sequence>MRVLKAGAHTSIQDTGRFGYQKYGVIVSGAMDPFALRTANLLVGNDEDEAGLEVTLQGPALEMQQDVWISICGADLSAQLDGQLVPQWRPVFARKGATLHFGKPRAGCRAYVAVAGGFAVSAVLGSKSTYLRAGIGGYGGRALQAGDELPIGELKTPVQKRMQKFVEALSDGAFATTGWCVSARLFPAYSDAPEVRVVRGPEYALFTPSSQEAFVSTQYVVTPQSDRMGYRLEGPPLSFLETRQLISTAVTWGTVQVPADGKPIVLMADRQTTGGYPRIAQVITADIPVLAQLKPGAKVGFTQTTVEDAQAILRRRQQEFSMLKMAIEDSWER</sequence>
<organism evidence="5 6">
    <name type="scientific">Alicyclobacillus fastidiosus</name>
    <dbReference type="NCBI Taxonomy" id="392011"/>
    <lineage>
        <taxon>Bacteria</taxon>
        <taxon>Bacillati</taxon>
        <taxon>Bacillota</taxon>
        <taxon>Bacilli</taxon>
        <taxon>Bacillales</taxon>
        <taxon>Alicyclobacillaceae</taxon>
        <taxon>Alicyclobacillus</taxon>
    </lineage>
</organism>
<feature type="domain" description="Carboxyltransferase" evidence="4">
    <location>
        <begin position="22"/>
        <end position="320"/>
    </location>
</feature>
<evidence type="ECO:0000313" key="5">
    <source>
        <dbReference type="EMBL" id="MFB5190597.1"/>
    </source>
</evidence>
<dbReference type="InterPro" id="IPR052708">
    <property type="entry name" value="PxpC"/>
</dbReference>
<dbReference type="SUPFAM" id="SSF50891">
    <property type="entry name" value="Cyclophilin-like"/>
    <property type="match status" value="1"/>
</dbReference>
<evidence type="ECO:0000256" key="2">
    <source>
        <dbReference type="ARBA" id="ARBA00022801"/>
    </source>
</evidence>
<comment type="caution">
    <text evidence="5">The sequence shown here is derived from an EMBL/GenBank/DDBJ whole genome shotgun (WGS) entry which is preliminary data.</text>
</comment>
<dbReference type="Gene3D" id="2.40.100.10">
    <property type="entry name" value="Cyclophilin-like"/>
    <property type="match status" value="1"/>
</dbReference>
<evidence type="ECO:0000259" key="4">
    <source>
        <dbReference type="SMART" id="SM00797"/>
    </source>
</evidence>
<keyword evidence="1" id="KW-0547">Nucleotide-binding</keyword>
<dbReference type="NCBIfam" id="TIGR00724">
    <property type="entry name" value="urea_amlyse_rel"/>
    <property type="match status" value="1"/>
</dbReference>
<keyword evidence="3" id="KW-0067">ATP-binding</keyword>
<dbReference type="InterPro" id="IPR003778">
    <property type="entry name" value="CT_A_B"/>
</dbReference>
<dbReference type="SMART" id="SM00797">
    <property type="entry name" value="AHS2"/>
    <property type="match status" value="1"/>
</dbReference>
<name>A0ABV5AE89_9BACL</name>
<dbReference type="PANTHER" id="PTHR43309">
    <property type="entry name" value="5-OXOPROLINASE SUBUNIT C"/>
    <property type="match status" value="1"/>
</dbReference>
<evidence type="ECO:0000256" key="1">
    <source>
        <dbReference type="ARBA" id="ARBA00022741"/>
    </source>
</evidence>
<keyword evidence="6" id="KW-1185">Reference proteome</keyword>
<dbReference type="EMBL" id="JBDXSU010000006">
    <property type="protein sequence ID" value="MFB5190597.1"/>
    <property type="molecule type" value="Genomic_DNA"/>
</dbReference>
<dbReference type="Pfam" id="PF02626">
    <property type="entry name" value="CT_A_B"/>
    <property type="match status" value="1"/>
</dbReference>
<keyword evidence="2" id="KW-0378">Hydrolase</keyword>
<evidence type="ECO:0000313" key="6">
    <source>
        <dbReference type="Proteomes" id="UP001579974"/>
    </source>
</evidence>